<dbReference type="Proteomes" id="UP000515758">
    <property type="component" value="Chromosome"/>
</dbReference>
<dbReference type="GO" id="GO:0120147">
    <property type="term" value="F:formylglycine-generating oxidase activity"/>
    <property type="evidence" value="ECO:0007669"/>
    <property type="project" value="TreeGrafter"/>
</dbReference>
<dbReference type="InterPro" id="IPR051043">
    <property type="entry name" value="Sulfatase_Mod_Factor_Kinase"/>
</dbReference>
<dbReference type="InterPro" id="IPR016187">
    <property type="entry name" value="CTDL_fold"/>
</dbReference>
<dbReference type="SUPFAM" id="SSF56436">
    <property type="entry name" value="C-type lectin-like"/>
    <property type="match status" value="1"/>
</dbReference>
<protein>
    <recommendedName>
        <fullName evidence="1">Sulfatase-modifying factor enzyme-like domain-containing protein</fullName>
    </recommendedName>
</protein>
<accession>A0A1H8RVN9</accession>
<sequence length="476" mass="53805">MNIISSNYSKGFGILIISLLSACNSDDKDTTINSTNQKLLEGTITSLENLKQNLVWQENQCDSVYSKVISEAAIAQKSAAELRANIASSNNLGVFLDNQIIPKLAQLTDESTVLRARCNAPDYDGTGVSIERPAMLREMLSEWQGTINLLIRQINNPPNMNPEIKLASLTNTNINQSTLAKSKFKDCSDSFCPEMTVIPAGSFLMGGNINEQEQQNVPAQSRPYELPQHLVQVEKPFAMSTYETTIAEFQAFQKETGWEVQGCRNWEERDGLFNMWYRDDLTPSNPGFFQTSQDPAVCVRREDGREFAKWLSKKTGQTYRLPTEVEWEYAARAGTTTAFYWGDDLNHEEACKYANVLDPTTVQALPQTSTWALFNCTDGYGITSPVGKFLPNNFGLYDMSANAREWVDDCWHPNYQNAPVTNRRWGEENNGQCNFPVLRGGAWIYNTYNVRTAYRNAYVTSQARSIMWGFRLVREI</sequence>
<dbReference type="PANTHER" id="PTHR23150:SF19">
    <property type="entry name" value="FORMYLGLYCINE-GENERATING ENZYME"/>
    <property type="match status" value="1"/>
</dbReference>
<evidence type="ECO:0000259" key="1">
    <source>
        <dbReference type="Pfam" id="PF03781"/>
    </source>
</evidence>
<dbReference type="InterPro" id="IPR042095">
    <property type="entry name" value="SUMF_sf"/>
</dbReference>
<dbReference type="AlphaFoldDB" id="A0A1H8RVN9"/>
<evidence type="ECO:0000313" key="3">
    <source>
        <dbReference type="Proteomes" id="UP000515758"/>
    </source>
</evidence>
<name>A0A1H8RVN9_ACIPI</name>
<feature type="domain" description="Sulfatase-modifying factor enzyme-like" evidence="1">
    <location>
        <begin position="192"/>
        <end position="474"/>
    </location>
</feature>
<gene>
    <name evidence="2" type="ORF">WP2W18E11_11630</name>
</gene>
<organism evidence="2 3">
    <name type="scientific">Acinetobacter pittii</name>
    <name type="common">Acinetobacter genomosp. 3</name>
    <dbReference type="NCBI Taxonomy" id="48296"/>
    <lineage>
        <taxon>Bacteria</taxon>
        <taxon>Pseudomonadati</taxon>
        <taxon>Pseudomonadota</taxon>
        <taxon>Gammaproteobacteria</taxon>
        <taxon>Moraxellales</taxon>
        <taxon>Moraxellaceae</taxon>
        <taxon>Acinetobacter</taxon>
        <taxon>Acinetobacter calcoaceticus/baumannii complex</taxon>
    </lineage>
</organism>
<dbReference type="InterPro" id="IPR005532">
    <property type="entry name" value="SUMF_dom"/>
</dbReference>
<proteinExistence type="predicted"/>
<evidence type="ECO:0000313" key="2">
    <source>
        <dbReference type="EMBL" id="BBQ48165.1"/>
    </source>
</evidence>
<dbReference type="Gene3D" id="3.90.1580.10">
    <property type="entry name" value="paralog of FGE (formylglycine-generating enzyme)"/>
    <property type="match status" value="1"/>
</dbReference>
<dbReference type="RefSeq" id="WP_017480774.1">
    <property type="nucleotide sequence ID" value="NZ_AP021936.1"/>
</dbReference>
<dbReference type="PANTHER" id="PTHR23150">
    <property type="entry name" value="SULFATASE MODIFYING FACTOR 1, 2"/>
    <property type="match status" value="1"/>
</dbReference>
<reference evidence="2 3" key="1">
    <citation type="submission" date="2019-12" db="EMBL/GenBank/DDBJ databases">
        <title>complete genome sequences of Acinetobacter pittii str. WP2-W18-ESBL-11 isolated from wastewater treatment plant effluent.</title>
        <authorList>
            <person name="Sekizuka T."/>
            <person name="Itokawa K."/>
            <person name="Yatsu K."/>
            <person name="Inamine Y."/>
            <person name="Kuroda M."/>
        </authorList>
    </citation>
    <scope>NUCLEOTIDE SEQUENCE [LARGE SCALE GENOMIC DNA]</scope>
    <source>
        <strain evidence="2 3">WP2-W18-ESBL-11</strain>
    </source>
</reference>
<dbReference type="EMBL" id="AP021936">
    <property type="protein sequence ID" value="BBQ48165.1"/>
    <property type="molecule type" value="Genomic_DNA"/>
</dbReference>
<dbReference type="Pfam" id="PF03781">
    <property type="entry name" value="FGE-sulfatase"/>
    <property type="match status" value="1"/>
</dbReference>